<dbReference type="PANTHER" id="PTHR42887">
    <property type="entry name" value="OS12G0638800 PROTEIN"/>
    <property type="match status" value="1"/>
</dbReference>
<dbReference type="RefSeq" id="WP_117526817.1">
    <property type="nucleotide sequence ID" value="NZ_JAQCWV010000001.1"/>
</dbReference>
<dbReference type="Pfam" id="PF22780">
    <property type="entry name" value="HI0933_like_1st"/>
    <property type="match status" value="1"/>
</dbReference>
<dbReference type="InterPro" id="IPR004792">
    <property type="entry name" value="BaiN-like"/>
</dbReference>
<dbReference type="PANTHER" id="PTHR42887:SF2">
    <property type="entry name" value="OS12G0638800 PROTEIN"/>
    <property type="match status" value="1"/>
</dbReference>
<evidence type="ECO:0000256" key="4">
    <source>
        <dbReference type="SAM" id="SignalP"/>
    </source>
</evidence>
<dbReference type="InterPro" id="IPR055178">
    <property type="entry name" value="RsdA/BaiN/AoA(So)-like_dom"/>
</dbReference>
<dbReference type="Gene3D" id="1.10.8.260">
    <property type="entry name" value="HI0933 insert domain-like"/>
    <property type="match status" value="1"/>
</dbReference>
<reference evidence="7 8" key="1">
    <citation type="submission" date="2018-08" db="EMBL/GenBank/DDBJ databases">
        <title>A genome reference for cultivated species of the human gut microbiota.</title>
        <authorList>
            <person name="Zou Y."/>
            <person name="Xue W."/>
            <person name="Luo G."/>
        </authorList>
    </citation>
    <scope>NUCLEOTIDE SEQUENCE [LARGE SCALE GENOMIC DNA]</scope>
    <source>
        <strain evidence="7 8">AF45-17</strain>
    </source>
</reference>
<keyword evidence="4" id="KW-0732">Signal</keyword>
<name>A0A3E2TSP1_9FIRM</name>
<evidence type="ECO:0000256" key="1">
    <source>
        <dbReference type="ARBA" id="ARBA00001974"/>
    </source>
</evidence>
<evidence type="ECO:0000259" key="5">
    <source>
        <dbReference type="Pfam" id="PF03486"/>
    </source>
</evidence>
<dbReference type="SUPFAM" id="SSF51905">
    <property type="entry name" value="FAD/NAD(P)-binding domain"/>
    <property type="match status" value="1"/>
</dbReference>
<comment type="caution">
    <text evidence="7">The sequence shown here is derived from an EMBL/GenBank/DDBJ whole genome shotgun (WGS) entry which is preliminary data.</text>
</comment>
<accession>A0A3E2TSP1</accession>
<feature type="domain" description="RsdA/BaiN/AoA(So)-like Rossmann fold-like" evidence="5">
    <location>
        <begin position="3"/>
        <end position="407"/>
    </location>
</feature>
<feature type="domain" description="RsdA/BaiN/AoA(So)-like insert" evidence="6">
    <location>
        <begin position="192"/>
        <end position="354"/>
    </location>
</feature>
<comment type="cofactor">
    <cofactor evidence="1">
        <name>FAD</name>
        <dbReference type="ChEBI" id="CHEBI:57692"/>
    </cofactor>
</comment>
<dbReference type="NCBIfam" id="TIGR00275">
    <property type="entry name" value="aminoacetone oxidase family FAD-binding enzyme"/>
    <property type="match status" value="1"/>
</dbReference>
<dbReference type="SUPFAM" id="SSF160996">
    <property type="entry name" value="HI0933 insert domain-like"/>
    <property type="match status" value="1"/>
</dbReference>
<sequence length="415" mass="46102">MKKIIIVGGGAAGMFAAVSAANEHTEVHIYEHNEKLGKKLFITGKGRCNITNGCDDVEELLSHVVTNARFLYSAFYTFSNQDMMQFLTEQGLELKTERGQRVFPVSDKSSDVIRTLERVLKDRHVQVHLKQQVCDLWIEDNEIRGIFLSGGEKVEADVVILAAGGVSYPSTGSTGDGYRMAEHAGHHVTPRVPSLVPMVVDDAWCTELQGLSLKNINFSLRCGKKEFYREFGEMMFTHFGITGPVVLSGSTRIAPYLKKGTVTAEIDMKPSLTEEQLDARLLRDFDKNMNKQIRNALSELLPSSLIPVIIRLSEIDPYMIVHDVTKQQRQKLIHTMRHLTMTVTGVRGFNEAIITQGGIRVKEVDPSTMASKLVKGLYFAGEILDLDAFTGGYNLQIAWSTAYLAGRSAAEAITE</sequence>
<organism evidence="7 8">
    <name type="scientific">Coprococcus catus</name>
    <dbReference type="NCBI Taxonomy" id="116085"/>
    <lineage>
        <taxon>Bacteria</taxon>
        <taxon>Bacillati</taxon>
        <taxon>Bacillota</taxon>
        <taxon>Clostridia</taxon>
        <taxon>Lachnospirales</taxon>
        <taxon>Lachnospiraceae</taxon>
        <taxon>Coprococcus</taxon>
    </lineage>
</organism>
<evidence type="ECO:0000256" key="2">
    <source>
        <dbReference type="ARBA" id="ARBA00022630"/>
    </source>
</evidence>
<keyword evidence="2" id="KW-0285">Flavoprotein</keyword>
<dbReference type="InterPro" id="IPR023166">
    <property type="entry name" value="BaiN-like_dom_sf"/>
</dbReference>
<evidence type="ECO:0000259" key="6">
    <source>
        <dbReference type="Pfam" id="PF22780"/>
    </source>
</evidence>
<gene>
    <name evidence="7" type="ORF">DW070_01935</name>
</gene>
<feature type="chain" id="PRO_5039728743" evidence="4">
    <location>
        <begin position="21"/>
        <end position="415"/>
    </location>
</feature>
<keyword evidence="3" id="KW-0274">FAD</keyword>
<dbReference type="Gene3D" id="2.40.30.10">
    <property type="entry name" value="Translation factors"/>
    <property type="match status" value="1"/>
</dbReference>
<dbReference type="InterPro" id="IPR036188">
    <property type="entry name" value="FAD/NAD-bd_sf"/>
</dbReference>
<dbReference type="Pfam" id="PF03486">
    <property type="entry name" value="HI0933_like"/>
    <property type="match status" value="1"/>
</dbReference>
<dbReference type="AlphaFoldDB" id="A0A3E2TSP1"/>
<feature type="signal peptide" evidence="4">
    <location>
        <begin position="1"/>
        <end position="20"/>
    </location>
</feature>
<proteinExistence type="predicted"/>
<protein>
    <submittedName>
        <fullName evidence="7">NAD(P)/FAD-dependent oxidoreductase</fullName>
    </submittedName>
</protein>
<evidence type="ECO:0000313" key="8">
    <source>
        <dbReference type="Proteomes" id="UP000260773"/>
    </source>
</evidence>
<dbReference type="InterPro" id="IPR057661">
    <property type="entry name" value="RsdA/BaiN/AoA(So)_Rossmann"/>
</dbReference>
<dbReference type="Proteomes" id="UP000260773">
    <property type="component" value="Unassembled WGS sequence"/>
</dbReference>
<dbReference type="Gene3D" id="3.50.50.60">
    <property type="entry name" value="FAD/NAD(P)-binding domain"/>
    <property type="match status" value="1"/>
</dbReference>
<evidence type="ECO:0000313" key="7">
    <source>
        <dbReference type="EMBL" id="RGB81946.1"/>
    </source>
</evidence>
<evidence type="ECO:0000256" key="3">
    <source>
        <dbReference type="ARBA" id="ARBA00022827"/>
    </source>
</evidence>
<dbReference type="EMBL" id="QVEP01000003">
    <property type="protein sequence ID" value="RGB81946.1"/>
    <property type="molecule type" value="Genomic_DNA"/>
</dbReference>